<keyword evidence="3 6" id="KW-0285">Flavoprotein</keyword>
<keyword evidence="10" id="KW-1185">Reference proteome</keyword>
<dbReference type="Pfam" id="PF05199">
    <property type="entry name" value="GMC_oxred_C"/>
    <property type="match status" value="1"/>
</dbReference>
<evidence type="ECO:0000256" key="5">
    <source>
        <dbReference type="PIRSR" id="PIRSR000137-2"/>
    </source>
</evidence>
<feature type="binding site" evidence="5">
    <location>
        <position position="100"/>
    </location>
    <ligand>
        <name>FAD</name>
        <dbReference type="ChEBI" id="CHEBI:57692"/>
    </ligand>
</feature>
<dbReference type="PANTHER" id="PTHR11552:SF147">
    <property type="entry name" value="CHOLINE DEHYDROGENASE, MITOCHONDRIAL"/>
    <property type="match status" value="1"/>
</dbReference>
<comment type="cofactor">
    <cofactor evidence="1 5">
        <name>FAD</name>
        <dbReference type="ChEBI" id="CHEBI:57692"/>
    </cofactor>
</comment>
<evidence type="ECO:0000259" key="7">
    <source>
        <dbReference type="PROSITE" id="PS00623"/>
    </source>
</evidence>
<gene>
    <name evidence="9" type="ORF">HEB94_001288</name>
</gene>
<evidence type="ECO:0000313" key="9">
    <source>
        <dbReference type="EMBL" id="MBE1604440.1"/>
    </source>
</evidence>
<dbReference type="Proteomes" id="UP000638648">
    <property type="component" value="Unassembled WGS sequence"/>
</dbReference>
<comment type="caution">
    <text evidence="9">The sequence shown here is derived from an EMBL/GenBank/DDBJ whole genome shotgun (WGS) entry which is preliminary data.</text>
</comment>
<reference evidence="9" key="1">
    <citation type="submission" date="2020-10" db="EMBL/GenBank/DDBJ databases">
        <title>Sequencing the genomes of 1000 actinobacteria strains.</title>
        <authorList>
            <person name="Klenk H.-P."/>
        </authorList>
    </citation>
    <scope>NUCLEOTIDE SEQUENCE</scope>
    <source>
        <strain evidence="9">DSM 45354</strain>
    </source>
</reference>
<dbReference type="SUPFAM" id="SSF51905">
    <property type="entry name" value="FAD/NAD(P)-binding domain"/>
    <property type="match status" value="1"/>
</dbReference>
<comment type="similarity">
    <text evidence="2 6">Belongs to the GMC oxidoreductase family.</text>
</comment>
<keyword evidence="9" id="KW-0560">Oxidoreductase</keyword>
<dbReference type="Gene3D" id="3.50.50.60">
    <property type="entry name" value="FAD/NAD(P)-binding domain"/>
    <property type="match status" value="1"/>
</dbReference>
<accession>A0A927R9Y2</accession>
<evidence type="ECO:0000256" key="3">
    <source>
        <dbReference type="ARBA" id="ARBA00022630"/>
    </source>
</evidence>
<name>A0A927R9Y2_9ACTN</name>
<dbReference type="InterPro" id="IPR012132">
    <property type="entry name" value="GMC_OxRdtase"/>
</dbReference>
<feature type="binding site" evidence="5">
    <location>
        <position position="235"/>
    </location>
    <ligand>
        <name>FAD</name>
        <dbReference type="ChEBI" id="CHEBI:57692"/>
    </ligand>
</feature>
<organism evidence="9 10">
    <name type="scientific">Actinopolymorpha pittospori</name>
    <dbReference type="NCBI Taxonomy" id="648752"/>
    <lineage>
        <taxon>Bacteria</taxon>
        <taxon>Bacillati</taxon>
        <taxon>Actinomycetota</taxon>
        <taxon>Actinomycetes</taxon>
        <taxon>Propionibacteriales</taxon>
        <taxon>Actinopolymorphaceae</taxon>
        <taxon>Actinopolymorpha</taxon>
    </lineage>
</organism>
<proteinExistence type="inferred from homology"/>
<evidence type="ECO:0000256" key="4">
    <source>
        <dbReference type="ARBA" id="ARBA00022827"/>
    </source>
</evidence>
<dbReference type="SUPFAM" id="SSF54373">
    <property type="entry name" value="FAD-linked reductases, C-terminal domain"/>
    <property type="match status" value="1"/>
</dbReference>
<evidence type="ECO:0000256" key="6">
    <source>
        <dbReference type="RuleBase" id="RU003968"/>
    </source>
</evidence>
<dbReference type="GO" id="GO:0050660">
    <property type="term" value="F:flavin adenine dinucleotide binding"/>
    <property type="evidence" value="ECO:0007669"/>
    <property type="project" value="InterPro"/>
</dbReference>
<dbReference type="RefSeq" id="WP_202896166.1">
    <property type="nucleotide sequence ID" value="NZ_BAABJL010000169.1"/>
</dbReference>
<keyword evidence="4 5" id="KW-0274">FAD</keyword>
<dbReference type="AlphaFoldDB" id="A0A927R9Y2"/>
<dbReference type="InterPro" id="IPR007867">
    <property type="entry name" value="GMC_OxRtase_C"/>
</dbReference>
<feature type="domain" description="Glucose-methanol-choline oxidoreductase N-terminal" evidence="8">
    <location>
        <begin position="269"/>
        <end position="283"/>
    </location>
</feature>
<evidence type="ECO:0000259" key="8">
    <source>
        <dbReference type="PROSITE" id="PS00624"/>
    </source>
</evidence>
<dbReference type="EC" id="1.1.99.1" evidence="9"/>
<dbReference type="EMBL" id="JADBEM010000001">
    <property type="protein sequence ID" value="MBE1604440.1"/>
    <property type="molecule type" value="Genomic_DNA"/>
</dbReference>
<protein>
    <submittedName>
        <fullName evidence="9">Choline dehydrogenase</fullName>
        <ecNumber evidence="9">1.1.99.1</ecNumber>
    </submittedName>
</protein>
<evidence type="ECO:0000256" key="2">
    <source>
        <dbReference type="ARBA" id="ARBA00010790"/>
    </source>
</evidence>
<dbReference type="PANTHER" id="PTHR11552">
    <property type="entry name" value="GLUCOSE-METHANOL-CHOLINE GMC OXIDOREDUCTASE"/>
    <property type="match status" value="1"/>
</dbReference>
<sequence>MGMSTSEGASAAAPHDPNGTFDHLIVGGGAAGSVLAARLSENPSVRVLLLEAGPADTDPRIAPPHGLFGGLLRGELDWSYDTVPQKWLGDRCVPTSAGRVLGGGGSINYQAWYRGHRSDYDGWATLGMEGWSFDEVLPAFRRSEDHELGASPLHGVGGPIPVTTPKDVNPLSLAFIAAGVEYGLPLNRDFNGAELDGVGPLYSNVRDGERYSTARGYLHPAMRRPNLAVRAGALVHRVLLDGTRATGVAYTDAAGAHHAYAHSVILSAGAVRSPQLLMLSGIGPADHLADQHIPVVQHLPGVGVGLQDHPSALIGWPVVRGATWLDAFSNENQALYTEQRRGPLASIGQAGAFLRCGDGAEAPDVELTPMLIDLLGNSAPGFSCMVTVLTPKGRGTVRLASTDPAAAPLIDPRYYAEPADRHLVVEGLHRTVEICESPIMRALIGPPSFPTTTDDASLLKSARESTISINHPAGTCRAGEDEDSVVNPALQVHGITGLRVIDASVMPAIPRGNIHAPSVMIGERAADLILTAGEEEVRP</sequence>
<feature type="domain" description="Glucose-methanol-choline oxidoreductase N-terminal" evidence="7">
    <location>
        <begin position="98"/>
        <end position="121"/>
    </location>
</feature>
<dbReference type="InterPro" id="IPR000172">
    <property type="entry name" value="GMC_OxRdtase_N"/>
</dbReference>
<dbReference type="PROSITE" id="PS00624">
    <property type="entry name" value="GMC_OXRED_2"/>
    <property type="match status" value="1"/>
</dbReference>
<evidence type="ECO:0000256" key="1">
    <source>
        <dbReference type="ARBA" id="ARBA00001974"/>
    </source>
</evidence>
<dbReference type="InterPro" id="IPR036188">
    <property type="entry name" value="FAD/NAD-bd_sf"/>
</dbReference>
<dbReference type="PIRSF" id="PIRSF000137">
    <property type="entry name" value="Alcohol_oxidase"/>
    <property type="match status" value="1"/>
</dbReference>
<dbReference type="Gene3D" id="3.30.560.10">
    <property type="entry name" value="Glucose Oxidase, domain 3"/>
    <property type="match status" value="1"/>
</dbReference>
<dbReference type="GO" id="GO:0008812">
    <property type="term" value="F:choline dehydrogenase activity"/>
    <property type="evidence" value="ECO:0007669"/>
    <property type="project" value="UniProtKB-EC"/>
</dbReference>
<dbReference type="Pfam" id="PF00732">
    <property type="entry name" value="GMC_oxred_N"/>
    <property type="match status" value="1"/>
</dbReference>
<dbReference type="PROSITE" id="PS00623">
    <property type="entry name" value="GMC_OXRED_1"/>
    <property type="match status" value="1"/>
</dbReference>
<evidence type="ECO:0000313" key="10">
    <source>
        <dbReference type="Proteomes" id="UP000638648"/>
    </source>
</evidence>